<feature type="domain" description="Elongation factor P C-terminal" evidence="7">
    <location>
        <begin position="246"/>
        <end position="301"/>
    </location>
</feature>
<comment type="subcellular location">
    <subcellularLocation>
        <location evidence="1">Cytoplasm</location>
    </subcellularLocation>
</comment>
<accession>A0A8X6K885</accession>
<comment type="pathway">
    <text evidence="2">Protein biosynthesis; polypeptide chain elongation.</text>
</comment>
<dbReference type="Pfam" id="PF01782">
    <property type="entry name" value="RimM"/>
    <property type="match status" value="1"/>
</dbReference>
<keyword evidence="5 9" id="KW-0251">Elongation factor</keyword>
<dbReference type="InterPro" id="IPR001059">
    <property type="entry name" value="Transl_elong_P/YeiP_cen"/>
</dbReference>
<dbReference type="InterPro" id="IPR020599">
    <property type="entry name" value="Transl_elong_fac_P/YeiP"/>
</dbReference>
<protein>
    <submittedName>
        <fullName evidence="9">Elongation factor P</fullName>
    </submittedName>
</protein>
<dbReference type="InterPro" id="IPR013185">
    <property type="entry name" value="Transl_elong_KOW-like"/>
</dbReference>
<dbReference type="GO" id="GO:0005840">
    <property type="term" value="C:ribosome"/>
    <property type="evidence" value="ECO:0007669"/>
    <property type="project" value="InterPro"/>
</dbReference>
<dbReference type="InterPro" id="IPR009000">
    <property type="entry name" value="Transl_B-barrel_sf"/>
</dbReference>
<dbReference type="Proteomes" id="UP000887013">
    <property type="component" value="Unassembled WGS sequence"/>
</dbReference>
<evidence type="ECO:0000256" key="5">
    <source>
        <dbReference type="ARBA" id="ARBA00022768"/>
    </source>
</evidence>
<comment type="similarity">
    <text evidence="3">Belongs to the elongation factor P family.</text>
</comment>
<evidence type="ECO:0000256" key="2">
    <source>
        <dbReference type="ARBA" id="ARBA00004815"/>
    </source>
</evidence>
<evidence type="ECO:0000259" key="7">
    <source>
        <dbReference type="SMART" id="SM00841"/>
    </source>
</evidence>
<dbReference type="PANTHER" id="PTHR30053:SF14">
    <property type="entry name" value="TRANSLATION ELONGATION FACTOR KOW-LIKE DOMAIN-CONTAINING PROTEIN"/>
    <property type="match status" value="1"/>
</dbReference>
<dbReference type="NCBIfam" id="NF001810">
    <property type="entry name" value="PRK00529.1"/>
    <property type="match status" value="1"/>
</dbReference>
<sequence>MNDNLVCLGIITSPHGIKGAVKVKTFTEKPENISLYGKLISGDENYKIDSVSVIGDNLVIATISGVNSRNEAELLRNKKLYIERSKLPELNDEDEFYQSDLVDMEVRLKNQTENVIMAERANDIRPGQVLEHNGGLFLVVGIMHTQPGKGGAYIQAEMKNIKTGAKHYERFRSDATIRRAILDEEEYVYLFTEGNIVNLMHPSNYEQITINLDLLGEKKIYLQDNMKIKVVAYQDKIISAHVPDYVTLAVKETESVIKGQTATASYKPAILENGMRVNVPQFIKEEDKIVVYTPGDSYYERVKE</sequence>
<dbReference type="InterPro" id="IPR015365">
    <property type="entry name" value="Elong-fact-P_C"/>
</dbReference>
<evidence type="ECO:0000256" key="6">
    <source>
        <dbReference type="ARBA" id="ARBA00022917"/>
    </source>
</evidence>
<gene>
    <name evidence="9" type="primary">efp</name>
    <name evidence="9" type="ORF">NPIL_289541</name>
</gene>
<dbReference type="GO" id="GO:0043043">
    <property type="term" value="P:peptide biosynthetic process"/>
    <property type="evidence" value="ECO:0007669"/>
    <property type="project" value="InterPro"/>
</dbReference>
<dbReference type="InterPro" id="IPR011768">
    <property type="entry name" value="Transl_elongation_fac_P"/>
</dbReference>
<name>A0A8X6K885_NEPPI</name>
<dbReference type="SUPFAM" id="SSF50447">
    <property type="entry name" value="Translation proteins"/>
    <property type="match status" value="1"/>
</dbReference>
<evidence type="ECO:0000256" key="4">
    <source>
        <dbReference type="ARBA" id="ARBA00022490"/>
    </source>
</evidence>
<evidence type="ECO:0000256" key="1">
    <source>
        <dbReference type="ARBA" id="ARBA00004496"/>
    </source>
</evidence>
<dbReference type="InterPro" id="IPR012340">
    <property type="entry name" value="NA-bd_OB-fold"/>
</dbReference>
<keyword evidence="4" id="KW-0963">Cytoplasm</keyword>
<dbReference type="AlphaFoldDB" id="A0A8X6K885"/>
<organism evidence="9 10">
    <name type="scientific">Nephila pilipes</name>
    <name type="common">Giant wood spider</name>
    <name type="synonym">Nephila maculata</name>
    <dbReference type="NCBI Taxonomy" id="299642"/>
    <lineage>
        <taxon>Eukaryota</taxon>
        <taxon>Metazoa</taxon>
        <taxon>Ecdysozoa</taxon>
        <taxon>Arthropoda</taxon>
        <taxon>Chelicerata</taxon>
        <taxon>Arachnida</taxon>
        <taxon>Araneae</taxon>
        <taxon>Araneomorphae</taxon>
        <taxon>Entelegynae</taxon>
        <taxon>Araneoidea</taxon>
        <taxon>Nephilidae</taxon>
        <taxon>Nephila</taxon>
    </lineage>
</organism>
<dbReference type="NCBIfam" id="TIGR02273">
    <property type="entry name" value="16S_RimM"/>
    <property type="match status" value="1"/>
</dbReference>
<dbReference type="SMART" id="SM01185">
    <property type="entry name" value="EFP"/>
    <property type="match status" value="1"/>
</dbReference>
<dbReference type="EMBL" id="BMAW01041821">
    <property type="protein sequence ID" value="GFS30871.1"/>
    <property type="molecule type" value="Genomic_DNA"/>
</dbReference>
<feature type="domain" description="Translation elongation factor P/YeiP central" evidence="8">
    <location>
        <begin position="184"/>
        <end position="238"/>
    </location>
</feature>
<dbReference type="CDD" id="cd05794">
    <property type="entry name" value="S1_EF-P_repeat_2"/>
    <property type="match status" value="1"/>
</dbReference>
<dbReference type="Gene3D" id="2.30.30.30">
    <property type="match status" value="1"/>
</dbReference>
<dbReference type="Pfam" id="PF09285">
    <property type="entry name" value="Elong-fact-P_C"/>
    <property type="match status" value="1"/>
</dbReference>
<evidence type="ECO:0000313" key="9">
    <source>
        <dbReference type="EMBL" id="GFS30871.1"/>
    </source>
</evidence>
<evidence type="ECO:0000313" key="10">
    <source>
        <dbReference type="Proteomes" id="UP000887013"/>
    </source>
</evidence>
<dbReference type="HAMAP" id="MF_00141">
    <property type="entry name" value="EF_P"/>
    <property type="match status" value="1"/>
</dbReference>
<dbReference type="OrthoDB" id="7025426at2759"/>
<keyword evidence="10" id="KW-1185">Reference proteome</keyword>
<dbReference type="Gene3D" id="2.40.50.140">
    <property type="entry name" value="Nucleic acid-binding proteins"/>
    <property type="match status" value="2"/>
</dbReference>
<dbReference type="SMART" id="SM00841">
    <property type="entry name" value="Elong-fact-P_C"/>
    <property type="match status" value="1"/>
</dbReference>
<dbReference type="GO" id="GO:0003746">
    <property type="term" value="F:translation elongation factor activity"/>
    <property type="evidence" value="ECO:0007669"/>
    <property type="project" value="UniProtKB-KW"/>
</dbReference>
<dbReference type="Gene3D" id="2.40.30.60">
    <property type="entry name" value="RimM"/>
    <property type="match status" value="1"/>
</dbReference>
<dbReference type="InterPro" id="IPR014722">
    <property type="entry name" value="Rib_uL2_dom2"/>
</dbReference>
<proteinExistence type="inferred from homology"/>
<dbReference type="InterPro" id="IPR011961">
    <property type="entry name" value="RimM"/>
</dbReference>
<dbReference type="PANTHER" id="PTHR30053">
    <property type="entry name" value="ELONGATION FACTOR P"/>
    <property type="match status" value="1"/>
</dbReference>
<dbReference type="GO" id="GO:0043022">
    <property type="term" value="F:ribosome binding"/>
    <property type="evidence" value="ECO:0007669"/>
    <property type="project" value="InterPro"/>
</dbReference>
<dbReference type="Pfam" id="PF01132">
    <property type="entry name" value="EFP"/>
    <property type="match status" value="1"/>
</dbReference>
<dbReference type="GO" id="GO:0006364">
    <property type="term" value="P:rRNA processing"/>
    <property type="evidence" value="ECO:0007669"/>
    <property type="project" value="InterPro"/>
</dbReference>
<evidence type="ECO:0000256" key="3">
    <source>
        <dbReference type="ARBA" id="ARBA00009479"/>
    </source>
</evidence>
<dbReference type="HAMAP" id="MF_00014">
    <property type="entry name" value="Ribosome_mat_RimM"/>
    <property type="match status" value="1"/>
</dbReference>
<reference evidence="9" key="1">
    <citation type="submission" date="2020-08" db="EMBL/GenBank/DDBJ databases">
        <title>Multicomponent nature underlies the extraordinary mechanical properties of spider dragline silk.</title>
        <authorList>
            <person name="Kono N."/>
            <person name="Nakamura H."/>
            <person name="Mori M."/>
            <person name="Yoshida Y."/>
            <person name="Ohtoshi R."/>
            <person name="Malay A.D."/>
            <person name="Moran D.A.P."/>
            <person name="Tomita M."/>
            <person name="Numata K."/>
            <person name="Arakawa K."/>
        </authorList>
    </citation>
    <scope>NUCLEOTIDE SEQUENCE</scope>
</reference>
<evidence type="ECO:0000259" key="8">
    <source>
        <dbReference type="SMART" id="SM01185"/>
    </source>
</evidence>
<dbReference type="SUPFAM" id="SSF50104">
    <property type="entry name" value="Translation proteins SH3-like domain"/>
    <property type="match status" value="1"/>
</dbReference>
<dbReference type="SUPFAM" id="SSF50249">
    <property type="entry name" value="Nucleic acid-binding proteins"/>
    <property type="match status" value="2"/>
</dbReference>
<dbReference type="Pfam" id="PF08207">
    <property type="entry name" value="EFP_N"/>
    <property type="match status" value="1"/>
</dbReference>
<comment type="caution">
    <text evidence="9">The sequence shown here is derived from an EMBL/GenBank/DDBJ whole genome shotgun (WGS) entry which is preliminary data.</text>
</comment>
<dbReference type="InterPro" id="IPR036976">
    <property type="entry name" value="RimM_N_sf"/>
</dbReference>
<dbReference type="FunFam" id="2.40.50.140:FF:000004">
    <property type="entry name" value="Elongation factor P"/>
    <property type="match status" value="1"/>
</dbReference>
<keyword evidence="6" id="KW-0648">Protein biosynthesis</keyword>
<dbReference type="InterPro" id="IPR008991">
    <property type="entry name" value="Translation_prot_SH3-like_sf"/>
</dbReference>
<dbReference type="GO" id="GO:0005829">
    <property type="term" value="C:cytosol"/>
    <property type="evidence" value="ECO:0007669"/>
    <property type="project" value="UniProtKB-ARBA"/>
</dbReference>
<dbReference type="NCBIfam" id="TIGR00038">
    <property type="entry name" value="efp"/>
    <property type="match status" value="1"/>
</dbReference>
<dbReference type="InterPro" id="IPR002676">
    <property type="entry name" value="RimM_N"/>
</dbReference>